<evidence type="ECO:0000313" key="2">
    <source>
        <dbReference type="EMBL" id="RIJ50037.1"/>
    </source>
</evidence>
<dbReference type="AlphaFoldDB" id="A0A399T781"/>
<dbReference type="RefSeq" id="WP_119436724.1">
    <property type="nucleotide sequence ID" value="NZ_QWGR01000002.1"/>
</dbReference>
<dbReference type="PROSITE" id="PS51186">
    <property type="entry name" value="GNAT"/>
    <property type="match status" value="1"/>
</dbReference>
<feature type="domain" description="N-acetyltransferase" evidence="1">
    <location>
        <begin position="226"/>
        <end position="385"/>
    </location>
</feature>
<evidence type="ECO:0000313" key="3">
    <source>
        <dbReference type="Proteomes" id="UP000265926"/>
    </source>
</evidence>
<dbReference type="PANTHER" id="PTHR41368">
    <property type="entry name" value="PROTEIN YGHO"/>
    <property type="match status" value="1"/>
</dbReference>
<dbReference type="InterPro" id="IPR039968">
    <property type="entry name" value="BcerS-like"/>
</dbReference>
<reference evidence="2 3" key="1">
    <citation type="submission" date="2018-08" db="EMBL/GenBank/DDBJ databases">
        <title>Pallidiluteibacterium maritimus gen. nov., sp. nov., isolated from coastal sediment.</title>
        <authorList>
            <person name="Zhou L.Y."/>
        </authorList>
    </citation>
    <scope>NUCLEOTIDE SEQUENCE [LARGE SCALE GENOMIC DNA]</scope>
    <source>
        <strain evidence="2 3">XSD2</strain>
    </source>
</reference>
<dbReference type="InterPro" id="IPR000182">
    <property type="entry name" value="GNAT_dom"/>
</dbReference>
<comment type="caution">
    <text evidence="2">The sequence shown here is derived from an EMBL/GenBank/DDBJ whole genome shotgun (WGS) entry which is preliminary data.</text>
</comment>
<dbReference type="OrthoDB" id="9806005at2"/>
<gene>
    <name evidence="2" type="ORF">D1614_04640</name>
</gene>
<name>A0A399T781_9BACT</name>
<dbReference type="InterPro" id="IPR016181">
    <property type="entry name" value="Acyl_CoA_acyltransferase"/>
</dbReference>
<evidence type="ECO:0000259" key="1">
    <source>
        <dbReference type="PROSITE" id="PS51186"/>
    </source>
</evidence>
<keyword evidence="3" id="KW-1185">Reference proteome</keyword>
<dbReference type="GO" id="GO:0016747">
    <property type="term" value="F:acyltransferase activity, transferring groups other than amino-acyl groups"/>
    <property type="evidence" value="ECO:0007669"/>
    <property type="project" value="InterPro"/>
</dbReference>
<dbReference type="Proteomes" id="UP000265926">
    <property type="component" value="Unassembled WGS sequence"/>
</dbReference>
<keyword evidence="2" id="KW-0808">Transferase</keyword>
<dbReference type="PANTHER" id="PTHR41368:SF1">
    <property type="entry name" value="PROTEIN YGHO"/>
    <property type="match status" value="1"/>
</dbReference>
<sequence>MQLIEVTDKKTRKLFHSIPQQIYKNDPNWPAVPPMMIESIFNPKKNKTFKKGKAIRWVLQADDGKLLGRIAAFINFDLAKTYEQPTGGCGFFECVDNQEAANMLFEAAAEWNKKNGMEAMDGPINFGENYVNWGLLADGFNHQGYGMPYNPSYYEKLFRGFGFDVYFEQYSYHLDYTVPFPERFWKIATWVAQKPQFKFRHFDYSQTDKFVKDFCQVYDAAWSFHEHYKPLNPDDLYDFLNESKAILDPEMIWFAYDKDRPIAMFVMVPDVNQIFMKLGGKMNLWGILKFFYYKRKKVMTRTRILLMGVDPKYQRSGIESGIFWHQEQIMKKKSHQHYTEVELSWAGDFNPKIIAIYEATGAKRAKTHYTMRYMFDRTKEVKKAPIIGA</sequence>
<protein>
    <submittedName>
        <fullName evidence="2">GNAT family N-acetyltransferase</fullName>
    </submittedName>
</protein>
<organism evidence="2 3">
    <name type="scientific">Maribellus luteus</name>
    <dbReference type="NCBI Taxonomy" id="2305463"/>
    <lineage>
        <taxon>Bacteria</taxon>
        <taxon>Pseudomonadati</taxon>
        <taxon>Bacteroidota</taxon>
        <taxon>Bacteroidia</taxon>
        <taxon>Marinilabiliales</taxon>
        <taxon>Prolixibacteraceae</taxon>
        <taxon>Maribellus</taxon>
    </lineage>
</organism>
<proteinExistence type="predicted"/>
<dbReference type="SUPFAM" id="SSF55729">
    <property type="entry name" value="Acyl-CoA N-acyltransferases (Nat)"/>
    <property type="match status" value="1"/>
</dbReference>
<accession>A0A399T781</accession>
<dbReference type="EMBL" id="QWGR01000002">
    <property type="protein sequence ID" value="RIJ50037.1"/>
    <property type="molecule type" value="Genomic_DNA"/>
</dbReference>
<dbReference type="Gene3D" id="3.40.630.30">
    <property type="match status" value="1"/>
</dbReference>